<dbReference type="Proteomes" id="UP000630594">
    <property type="component" value="Unassembled WGS sequence"/>
</dbReference>
<evidence type="ECO:0000313" key="6">
    <source>
        <dbReference type="Proteomes" id="UP000630594"/>
    </source>
</evidence>
<reference evidence="6" key="3">
    <citation type="journal article" date="2019" name="Int. J. Syst. Evol. Microbiol.">
        <title>The Global Catalogue of Microorganisms (GCM) 10K type strain sequencing project: providing services to taxonomists for standard genome sequencing and annotation.</title>
        <authorList>
            <consortium name="The Broad Institute Genomics Platform"/>
            <consortium name="The Broad Institute Genome Sequencing Center for Infectious Disease"/>
            <person name="Wu L."/>
            <person name="Ma J."/>
        </authorList>
    </citation>
    <scope>NUCLEOTIDE SEQUENCE [LARGE SCALE GENOMIC DNA]</scope>
    <source>
        <strain evidence="6">CCM 7403</strain>
    </source>
</reference>
<reference evidence="3" key="5">
    <citation type="submission" date="2024-05" db="EMBL/GenBank/DDBJ databases">
        <authorList>
            <person name="Sun Q."/>
            <person name="Sedlacek I."/>
        </authorList>
    </citation>
    <scope>NUCLEOTIDE SEQUENCE</scope>
    <source>
        <strain evidence="3">CCM 7403</strain>
    </source>
</reference>
<dbReference type="EMBL" id="BMCK01000004">
    <property type="protein sequence ID" value="GGD24276.1"/>
    <property type="molecule type" value="Genomic_DNA"/>
</dbReference>
<sequence length="359" mass="38357">MRTQTRDAATREAKLQAVHTQLTAAVSALVSGEDWRRALEFAARFRSRSFNNTMLIHVQHHAAFQQGKVPDPMPTYVAGFRQWLSLNRLVMKGQCGYAILAPVTARYASSSPGDPASWRRLGRGEKPRAGEAVRTKLVGLKPAHVWDVSQTSGDPIPEPPRPTLLRGQAPEGLWDGLADQITARGYGLRLVSTAAAIGGANGLTDFTTREVSVRVDMDDAAQAKTLAHELGHVMLHGPDVEDATLHRGIAEVEAESVALMVAAAHGLSTEDYTIPYVATWAASVPDKTPVEVVQATAERVRGAAVTILGGLDTTQVPHGSPPGLDAVVPHRRRTPPGLPNLPAPARPVEVLGLGRGTGR</sequence>
<keyword evidence="6" id="KW-1185">Reference proteome</keyword>
<reference evidence="3" key="2">
    <citation type="journal article" date="2014" name="Int. J. Syst. Evol. Microbiol.">
        <title>Complete genome of a new Firmicutes species belonging to the dominant human colonic microbiota ('Ruminococcus bicirculans') reveals two chromosomes and a selective capacity to utilize plant glucans.</title>
        <authorList>
            <consortium name="NISC Comparative Sequencing Program"/>
            <person name="Wegmann U."/>
            <person name="Louis P."/>
            <person name="Goesmann A."/>
            <person name="Henrissat B."/>
            <person name="Duncan S.H."/>
            <person name="Flint H.J."/>
        </authorList>
    </citation>
    <scope>NUCLEOTIDE SEQUENCE</scope>
    <source>
        <strain evidence="3">CCM 7403</strain>
    </source>
</reference>
<dbReference type="Pfam" id="PF06114">
    <property type="entry name" value="Peptidase_M78"/>
    <property type="match status" value="1"/>
</dbReference>
<dbReference type="EMBL" id="CP038462">
    <property type="protein sequence ID" value="QCC77435.1"/>
    <property type="molecule type" value="Genomic_DNA"/>
</dbReference>
<evidence type="ECO:0000259" key="2">
    <source>
        <dbReference type="Pfam" id="PF06114"/>
    </source>
</evidence>
<evidence type="ECO:0000313" key="4">
    <source>
        <dbReference type="EMBL" id="QCC77435.1"/>
    </source>
</evidence>
<feature type="region of interest" description="Disordered" evidence="1">
    <location>
        <begin position="332"/>
        <end position="359"/>
    </location>
</feature>
<evidence type="ECO:0000313" key="5">
    <source>
        <dbReference type="Proteomes" id="UP000297025"/>
    </source>
</evidence>
<dbReference type="RefSeq" id="WP_135832480.1">
    <property type="nucleotide sequence ID" value="NZ_BMCK01000004.1"/>
</dbReference>
<dbReference type="Proteomes" id="UP000297025">
    <property type="component" value="Chromosome"/>
</dbReference>
<name>A0A4P7UDJ5_9ACTN</name>
<evidence type="ECO:0000313" key="3">
    <source>
        <dbReference type="EMBL" id="GGD24276.1"/>
    </source>
</evidence>
<dbReference type="AlphaFoldDB" id="A0A4P7UDJ5"/>
<organism evidence="4 5">
    <name type="scientific">Nocardioides daphniae</name>
    <dbReference type="NCBI Taxonomy" id="402297"/>
    <lineage>
        <taxon>Bacteria</taxon>
        <taxon>Bacillati</taxon>
        <taxon>Actinomycetota</taxon>
        <taxon>Actinomycetes</taxon>
        <taxon>Propionibacteriales</taxon>
        <taxon>Nocardioidaceae</taxon>
        <taxon>Nocardioides</taxon>
    </lineage>
</organism>
<dbReference type="OrthoDB" id="7605626at2"/>
<evidence type="ECO:0000256" key="1">
    <source>
        <dbReference type="SAM" id="MobiDB-lite"/>
    </source>
</evidence>
<reference evidence="4 5" key="1">
    <citation type="journal article" date="2008" name="Int. J. Syst. Evol. Microbiol.">
        <title>Nocardioides daphniae sp. nov., isolated from Daphnia cucullata (Crustacea: Cladocera).</title>
        <authorList>
            <person name="Toth E.M."/>
            <person name="Keki Z."/>
            <person name="Homonnay Z.G."/>
            <person name="Borsodi A.K."/>
            <person name="Marialigeti K."/>
            <person name="Schumann P."/>
        </authorList>
    </citation>
    <scope>NUCLEOTIDE SEQUENCE [LARGE SCALE GENOMIC DNA]</scope>
    <source>
        <strain evidence="4 5">JCM 16608</strain>
    </source>
</reference>
<reference evidence="4" key="4">
    <citation type="submission" date="2019-03" db="EMBL/GenBank/DDBJ databases">
        <authorList>
            <person name="Huang Y."/>
        </authorList>
    </citation>
    <scope>NUCLEOTIDE SEQUENCE</scope>
    <source>
        <strain evidence="4">JCM 16608</strain>
    </source>
</reference>
<protein>
    <submittedName>
        <fullName evidence="4">Serine/arginine repetitive matrix protein 2</fullName>
    </submittedName>
</protein>
<proteinExistence type="predicted"/>
<dbReference type="KEGG" id="ndp:E2C04_10030"/>
<feature type="domain" description="IrrE N-terminal-like" evidence="2">
    <location>
        <begin position="208"/>
        <end position="271"/>
    </location>
</feature>
<accession>A0A4P7UDJ5</accession>
<dbReference type="InterPro" id="IPR010359">
    <property type="entry name" value="IrrE_HExxH"/>
</dbReference>
<gene>
    <name evidence="4" type="ORF">E2C04_10030</name>
    <name evidence="3" type="ORF">GCM10007231_24270</name>
</gene>
<feature type="compositionally biased region" description="Pro residues" evidence="1">
    <location>
        <begin position="336"/>
        <end position="345"/>
    </location>
</feature>